<dbReference type="Proteomes" id="UP001377168">
    <property type="component" value="Unassembled WGS sequence"/>
</dbReference>
<accession>A0ACC6PUH6</accession>
<gene>
    <name evidence="1" type="ORF">WKI67_17195</name>
</gene>
<proteinExistence type="predicted"/>
<evidence type="ECO:0000313" key="2">
    <source>
        <dbReference type="Proteomes" id="UP001377168"/>
    </source>
</evidence>
<keyword evidence="2" id="KW-1185">Reference proteome</keyword>
<sequence>MSVTHSRRLAGAAGAAFLVVAVAGCSGLGRNAAGTLAYETADERHVTVSNPLVTGCHRLDAPGAVSVTNNTLVDLVLYPTQDCTGEDTIYLPTTVSDIIAPGARPWQSYTIVH</sequence>
<name>A0ACC6PUH6_9ACTN</name>
<evidence type="ECO:0000313" key="1">
    <source>
        <dbReference type="EMBL" id="MEJ8635122.1"/>
    </source>
</evidence>
<reference evidence="1" key="1">
    <citation type="submission" date="2024-03" db="EMBL/GenBank/DDBJ databases">
        <title>Novel Streptomyces species of biotechnological and ecological value are a feature of Machair soil.</title>
        <authorList>
            <person name="Prole J.R."/>
            <person name="Goodfellow M."/>
            <person name="Allenby N."/>
            <person name="Ward A.C."/>
        </authorList>
    </citation>
    <scope>NUCLEOTIDE SEQUENCE</scope>
    <source>
        <strain evidence="1">MS2.AVA.5</strain>
    </source>
</reference>
<protein>
    <submittedName>
        <fullName evidence="1">Uncharacterized protein</fullName>
    </submittedName>
</protein>
<dbReference type="EMBL" id="JBBKAJ010000022">
    <property type="protein sequence ID" value="MEJ8635122.1"/>
    <property type="molecule type" value="Genomic_DNA"/>
</dbReference>
<comment type="caution">
    <text evidence="1">The sequence shown here is derived from an EMBL/GenBank/DDBJ whole genome shotgun (WGS) entry which is preliminary data.</text>
</comment>
<organism evidence="1 2">
    <name type="scientific">Streptomyces achmelvichensis</name>
    <dbReference type="NCBI Taxonomy" id="3134111"/>
    <lineage>
        <taxon>Bacteria</taxon>
        <taxon>Bacillati</taxon>
        <taxon>Actinomycetota</taxon>
        <taxon>Actinomycetes</taxon>
        <taxon>Kitasatosporales</taxon>
        <taxon>Streptomycetaceae</taxon>
        <taxon>Streptomyces</taxon>
    </lineage>
</organism>